<evidence type="ECO:0000256" key="1">
    <source>
        <dbReference type="SAM" id="MobiDB-lite"/>
    </source>
</evidence>
<feature type="region of interest" description="Disordered" evidence="1">
    <location>
        <begin position="126"/>
        <end position="184"/>
    </location>
</feature>
<feature type="region of interest" description="Disordered" evidence="1">
    <location>
        <begin position="1"/>
        <end position="52"/>
    </location>
</feature>
<feature type="compositionally biased region" description="Basic residues" evidence="1">
    <location>
        <begin position="9"/>
        <end position="22"/>
    </location>
</feature>
<dbReference type="InterPro" id="IPR024368">
    <property type="entry name" value="Ecl1/2/3"/>
</dbReference>
<dbReference type="Pfam" id="PF12855">
    <property type="entry name" value="Ecl1"/>
    <property type="match status" value="1"/>
</dbReference>
<gene>
    <name evidence="2" type="ORF">OEA41_003136</name>
</gene>
<reference evidence="2" key="1">
    <citation type="submission" date="2022-11" db="EMBL/GenBank/DDBJ databases">
        <title>Chromosomal genome sequence assembly and mating type (MAT) locus characterization of the leprose asexual lichenized fungus Lepraria neglecta (Nyl.) Erichsen.</title>
        <authorList>
            <person name="Allen J.L."/>
            <person name="Pfeffer B."/>
        </authorList>
    </citation>
    <scope>NUCLEOTIDE SEQUENCE</scope>
    <source>
        <strain evidence="2">Allen 5258</strain>
    </source>
</reference>
<proteinExistence type="predicted"/>
<name>A0AAD9Z757_9LECA</name>
<protein>
    <recommendedName>
        <fullName evidence="4">Life-span regulatory factor-domain-containing protein</fullName>
    </recommendedName>
</protein>
<feature type="compositionally biased region" description="Polar residues" evidence="1">
    <location>
        <begin position="217"/>
        <end position="238"/>
    </location>
</feature>
<evidence type="ECO:0008006" key="4">
    <source>
        <dbReference type="Google" id="ProtNLM"/>
    </source>
</evidence>
<organism evidence="2 3">
    <name type="scientific">Lepraria neglecta</name>
    <dbReference type="NCBI Taxonomy" id="209136"/>
    <lineage>
        <taxon>Eukaryota</taxon>
        <taxon>Fungi</taxon>
        <taxon>Dikarya</taxon>
        <taxon>Ascomycota</taxon>
        <taxon>Pezizomycotina</taxon>
        <taxon>Lecanoromycetes</taxon>
        <taxon>OSLEUM clade</taxon>
        <taxon>Lecanoromycetidae</taxon>
        <taxon>Lecanorales</taxon>
        <taxon>Lecanorineae</taxon>
        <taxon>Stereocaulaceae</taxon>
        <taxon>Lepraria</taxon>
    </lineage>
</organism>
<dbReference type="EMBL" id="JASNWA010000008">
    <property type="protein sequence ID" value="KAK3171052.1"/>
    <property type="molecule type" value="Genomic_DNA"/>
</dbReference>
<feature type="compositionally biased region" description="Acidic residues" evidence="1">
    <location>
        <begin position="43"/>
        <end position="52"/>
    </location>
</feature>
<dbReference type="AlphaFoldDB" id="A0AAD9Z757"/>
<dbReference type="Proteomes" id="UP001276659">
    <property type="component" value="Unassembled WGS sequence"/>
</dbReference>
<comment type="caution">
    <text evidence="2">The sequence shown here is derived from an EMBL/GenBank/DDBJ whole genome shotgun (WGS) entry which is preliminary data.</text>
</comment>
<feature type="region of interest" description="Disordered" evidence="1">
    <location>
        <begin position="203"/>
        <end position="241"/>
    </location>
</feature>
<evidence type="ECO:0000313" key="2">
    <source>
        <dbReference type="EMBL" id="KAK3171052.1"/>
    </source>
</evidence>
<sequence>MSSSQHVHVTTRRSPPHVRKTARSAPSSKSAGTAKATKRAKEEDEEIFEDDNDDMGSSFLQFCAMCEKQIVVPNSSILYCSESCRHRDSIMPPTHPYLTLALNSPNKMMPSTLSFDIDGPFGSRIPTYVPRAQRTPRSLYDDRIPPMTHDGTSDLDPTEWKPAEPSDTERKSPGKSGEWKPKLAHRPSSEAFSYLSKFHRSSDSLASKRRPALGHGRSTSRTTPSLSHTPTASTSSEESLVGTPYEFVGRPAISMPTVSTITSASEGINVVKDGNDLTYEKKHVGASFGSATGSLKKLLGTATGGK</sequence>
<keyword evidence="3" id="KW-1185">Reference proteome</keyword>
<feature type="compositionally biased region" description="Basic and acidic residues" evidence="1">
    <location>
        <begin position="158"/>
        <end position="181"/>
    </location>
</feature>
<accession>A0AAD9Z757</accession>
<evidence type="ECO:0000313" key="3">
    <source>
        <dbReference type="Proteomes" id="UP001276659"/>
    </source>
</evidence>